<proteinExistence type="predicted"/>
<keyword evidence="1" id="KW-0732">Signal</keyword>
<feature type="signal peptide" evidence="1">
    <location>
        <begin position="1"/>
        <end position="30"/>
    </location>
</feature>
<name>A0A7R9VBF4_9CHLO</name>
<accession>A0A7R9VBF4</accession>
<gene>
    <name evidence="2" type="ORF">CEUR00632_LOCUS9239</name>
</gene>
<dbReference type="AlphaFoldDB" id="A0A7R9VBF4"/>
<evidence type="ECO:0000256" key="1">
    <source>
        <dbReference type="SAM" id="SignalP"/>
    </source>
</evidence>
<protein>
    <submittedName>
        <fullName evidence="2">Uncharacterized protein</fullName>
    </submittedName>
</protein>
<feature type="chain" id="PRO_5031426188" evidence="1">
    <location>
        <begin position="31"/>
        <end position="164"/>
    </location>
</feature>
<reference evidence="2" key="1">
    <citation type="submission" date="2021-01" db="EMBL/GenBank/DDBJ databases">
        <authorList>
            <person name="Corre E."/>
            <person name="Pelletier E."/>
            <person name="Niang G."/>
            <person name="Scheremetjew M."/>
            <person name="Finn R."/>
            <person name="Kale V."/>
            <person name="Holt S."/>
            <person name="Cochrane G."/>
            <person name="Meng A."/>
            <person name="Brown T."/>
            <person name="Cohen L."/>
        </authorList>
    </citation>
    <scope>NUCLEOTIDE SEQUENCE</scope>
    <source>
        <strain evidence="2">CCMP219</strain>
    </source>
</reference>
<sequence length="164" mass="16973">MVPRCAMHRGHGHLCGFVCVHAFAPMPAIASSVCLAATSTAVNVVVQLLSIDAAAAECSKSLSAHECVDAKIACRTALFCMLCCCLACACSPWLSSEGTGHCRRLVELVELASGGNVGAVHVLKESVWPCVAALAIFMPSTFAVQTDTVSASVVFPGDACSLSW</sequence>
<organism evidence="2">
    <name type="scientific">Chlamydomonas euryale</name>
    <dbReference type="NCBI Taxonomy" id="1486919"/>
    <lineage>
        <taxon>Eukaryota</taxon>
        <taxon>Viridiplantae</taxon>
        <taxon>Chlorophyta</taxon>
        <taxon>core chlorophytes</taxon>
        <taxon>Chlorophyceae</taxon>
        <taxon>CS clade</taxon>
        <taxon>Chlamydomonadales</taxon>
        <taxon>Chlamydomonadaceae</taxon>
        <taxon>Chlamydomonas</taxon>
    </lineage>
</organism>
<dbReference type="EMBL" id="HBEC01019682">
    <property type="protein sequence ID" value="CAD8289200.1"/>
    <property type="molecule type" value="Transcribed_RNA"/>
</dbReference>
<evidence type="ECO:0000313" key="2">
    <source>
        <dbReference type="EMBL" id="CAD8289200.1"/>
    </source>
</evidence>